<dbReference type="Proteomes" id="UP001362999">
    <property type="component" value="Unassembled WGS sequence"/>
</dbReference>
<protein>
    <recommendedName>
        <fullName evidence="3">F-box domain-containing protein</fullName>
    </recommendedName>
</protein>
<evidence type="ECO:0000313" key="1">
    <source>
        <dbReference type="EMBL" id="KAK7016706.1"/>
    </source>
</evidence>
<dbReference type="AlphaFoldDB" id="A0AAW0AW82"/>
<proteinExistence type="predicted"/>
<keyword evidence="2" id="KW-1185">Reference proteome</keyword>
<evidence type="ECO:0000313" key="2">
    <source>
        <dbReference type="Proteomes" id="UP001362999"/>
    </source>
</evidence>
<gene>
    <name evidence="1" type="ORF">R3P38DRAFT_2541979</name>
</gene>
<dbReference type="EMBL" id="JAWWNJ010000050">
    <property type="protein sequence ID" value="KAK7016706.1"/>
    <property type="molecule type" value="Genomic_DNA"/>
</dbReference>
<comment type="caution">
    <text evidence="1">The sequence shown here is derived from an EMBL/GenBank/DDBJ whole genome shotgun (WGS) entry which is preliminary data.</text>
</comment>
<sequence>MLIVFSLAIHILNLPFEITMIIFEHYLPQYPRRPLAVDLALFGWICGQWRAVAFAAPRLWRAFTMNLNAMMISHQAKALQEWLRRSGTLPISIDILLPADQPCCLQEMNNIVSLILAHSCRWEHIGLMLPFESLRLLQGRMPVLRSLIIGPTEVPMPPPASPISLFGESPCLDTVRLSRCFEPDYVTLPWTNLTWIEADFLYPEECVTILTETVNVVHFSAAVESSKEVLRRVPILSKLRSLILSPGDAVPREMRLLDALTLPSLETLQICGLWFSPNPWLTVFSLVTRSRCELREVRIVL</sequence>
<evidence type="ECO:0008006" key="3">
    <source>
        <dbReference type="Google" id="ProtNLM"/>
    </source>
</evidence>
<organism evidence="1 2">
    <name type="scientific">Favolaschia claudopus</name>
    <dbReference type="NCBI Taxonomy" id="2862362"/>
    <lineage>
        <taxon>Eukaryota</taxon>
        <taxon>Fungi</taxon>
        <taxon>Dikarya</taxon>
        <taxon>Basidiomycota</taxon>
        <taxon>Agaricomycotina</taxon>
        <taxon>Agaricomycetes</taxon>
        <taxon>Agaricomycetidae</taxon>
        <taxon>Agaricales</taxon>
        <taxon>Marasmiineae</taxon>
        <taxon>Mycenaceae</taxon>
        <taxon>Favolaschia</taxon>
    </lineage>
</organism>
<reference evidence="1 2" key="1">
    <citation type="journal article" date="2024" name="J Genomics">
        <title>Draft genome sequencing and assembly of Favolaschia claudopus CIRM-BRFM 2984 isolated from oak limbs.</title>
        <authorList>
            <person name="Navarro D."/>
            <person name="Drula E."/>
            <person name="Chaduli D."/>
            <person name="Cazenave R."/>
            <person name="Ahrendt S."/>
            <person name="Wang J."/>
            <person name="Lipzen A."/>
            <person name="Daum C."/>
            <person name="Barry K."/>
            <person name="Grigoriev I.V."/>
            <person name="Favel A."/>
            <person name="Rosso M.N."/>
            <person name="Martin F."/>
        </authorList>
    </citation>
    <scope>NUCLEOTIDE SEQUENCE [LARGE SCALE GENOMIC DNA]</scope>
    <source>
        <strain evidence="1 2">CIRM-BRFM 2984</strain>
    </source>
</reference>
<accession>A0AAW0AW82</accession>
<name>A0AAW0AW82_9AGAR</name>